<keyword evidence="3" id="KW-1185">Reference proteome</keyword>
<evidence type="ECO:0000313" key="3">
    <source>
        <dbReference type="Proteomes" id="UP000051952"/>
    </source>
</evidence>
<feature type="transmembrane region" description="Helical" evidence="1">
    <location>
        <begin position="23"/>
        <end position="44"/>
    </location>
</feature>
<dbReference type="Proteomes" id="UP000051952">
    <property type="component" value="Unassembled WGS sequence"/>
</dbReference>
<feature type="non-terminal residue" evidence="2">
    <location>
        <position position="199"/>
    </location>
</feature>
<name>A0A0S4IXT2_BODSA</name>
<evidence type="ECO:0000256" key="1">
    <source>
        <dbReference type="SAM" id="Phobius"/>
    </source>
</evidence>
<keyword evidence="1" id="KW-1133">Transmembrane helix</keyword>
<dbReference type="EMBL" id="CYKH01000824">
    <property type="protein sequence ID" value="CUG46120.1"/>
    <property type="molecule type" value="Genomic_DNA"/>
</dbReference>
<gene>
    <name evidence="2" type="ORF">BSAL_79735</name>
</gene>
<keyword evidence="1 2" id="KW-0812">Transmembrane</keyword>
<organism evidence="2 3">
    <name type="scientific">Bodo saltans</name>
    <name type="common">Flagellated protozoan</name>
    <dbReference type="NCBI Taxonomy" id="75058"/>
    <lineage>
        <taxon>Eukaryota</taxon>
        <taxon>Discoba</taxon>
        <taxon>Euglenozoa</taxon>
        <taxon>Kinetoplastea</taxon>
        <taxon>Metakinetoplastina</taxon>
        <taxon>Eubodonida</taxon>
        <taxon>Bodonidae</taxon>
        <taxon>Bodo</taxon>
    </lineage>
</organism>
<accession>A0A0S4IXT2</accession>
<dbReference type="AlphaFoldDB" id="A0A0S4IXT2"/>
<evidence type="ECO:0000313" key="2">
    <source>
        <dbReference type="EMBL" id="CUG46120.1"/>
    </source>
</evidence>
<sequence length="199" mass="21117">MIVALTRYYAVSEKSEALSSEIMVSWIPALAFVLYCASMVAGIYSSRSLKGPFIGVAALARSALLCGWLLWEGIGGNSIAPLVEVSAGRMREIGGSSITSAALTRGALMTEWLTTAVLVVALLQDAHVLFDSVAGVTSSIMNVPIGYEQCELCGEVLLIEESGALDEEDVSPVTPLTERACLLSTMSCGIRHQCAVLRR</sequence>
<protein>
    <submittedName>
        <fullName evidence="2">Transmembrane protein, putative</fullName>
    </submittedName>
</protein>
<proteinExistence type="predicted"/>
<keyword evidence="1" id="KW-0472">Membrane</keyword>
<reference evidence="3" key="1">
    <citation type="submission" date="2015-09" db="EMBL/GenBank/DDBJ databases">
        <authorList>
            <consortium name="Pathogen Informatics"/>
        </authorList>
    </citation>
    <scope>NUCLEOTIDE SEQUENCE [LARGE SCALE GENOMIC DNA]</scope>
    <source>
        <strain evidence="3">Lake Konstanz</strain>
    </source>
</reference>
<dbReference type="VEuPathDB" id="TriTrypDB:BSAL_79735"/>